<evidence type="ECO:0000256" key="3">
    <source>
        <dbReference type="ARBA" id="ARBA00011245"/>
    </source>
</evidence>
<dbReference type="InterPro" id="IPR001577">
    <property type="entry name" value="Peptidase_M8"/>
</dbReference>
<evidence type="ECO:0000256" key="4">
    <source>
        <dbReference type="ARBA" id="ARBA00022670"/>
    </source>
</evidence>
<keyword evidence="9" id="KW-0539">Nucleus</keyword>
<dbReference type="SMART" id="SM01168">
    <property type="entry name" value="DUF1907"/>
    <property type="match status" value="1"/>
</dbReference>
<organism evidence="15 16">
    <name type="scientific">Ancylostoma ceylanicum</name>
    <dbReference type="NCBI Taxonomy" id="53326"/>
    <lineage>
        <taxon>Eukaryota</taxon>
        <taxon>Metazoa</taxon>
        <taxon>Ecdysozoa</taxon>
        <taxon>Nematoda</taxon>
        <taxon>Chromadorea</taxon>
        <taxon>Rhabditida</taxon>
        <taxon>Rhabditina</taxon>
        <taxon>Rhabditomorpha</taxon>
        <taxon>Strongyloidea</taxon>
        <taxon>Ancylostomatidae</taxon>
        <taxon>Ancylostomatinae</taxon>
        <taxon>Ancylostoma</taxon>
    </lineage>
</organism>
<dbReference type="SUPFAM" id="SSF117856">
    <property type="entry name" value="AF0104/ALDC/Ptd012-like"/>
    <property type="match status" value="1"/>
</dbReference>
<dbReference type="EC" id="3.4.24.-" evidence="13"/>
<comment type="subcellular location">
    <subcellularLocation>
        <location evidence="1">Nucleus</location>
    </subcellularLocation>
</comment>
<sequence>MITRSLLAHLLLSPVLSCDYRPPSDENVTIATTEYPSDAQRPKRDTPYWDWIRIEIEYDETFTTLTDGQQDMLRKLITNARDYFESTVQVQRLVSIQLPASCKLGRAKVVGGVTHCELDCDKRCGTAAAPEHASYFSKCVCTAGECLTPDTNWGGKLHNADFVLFVSLDGEHCGNSTLAFASHCSLDRLTKRPVAGYVNVCPGLFNKIKANEMSQWEATIKHELIHAFVFSTTLYARYRGAKGKAKREGSVVLVPGVVERVQRSNWETAKGKISHEVIMIVTPRVKEEARNFFKCPSLEGAEIETQGGIGTAGSHWEKRVFENEAMTGVTTQVYALSRLTLALFEDSGWYKVNYDKAEEMKWGQGLGCMFAKQSCLTWMKNHPMDPYPYCNVLGNTRCTDNRRAKVRCNLVSGSKKVPSKYDYNIKDLFWDKKGHNIRGYGHVEVADYCPYYRIYGDVSKEDTDTRCTFADNMNYNNYSLEIFSPSARCFELDGDGGIAIKNEHGTNTWMHSVGCFETLCEKNLLYIKTQRSKFYPCHRKGQLIYVEKMSWRTFVINTLKPSNNELRSVIETILWKNFKNVQVEVASSPDLTAAPFRMTSNGFGKNLVIAEVGGMGNLYPDLHKEKQYDIQEICEKCGAPKAFVFGPGACPSRVIGAGELVADANLSENKVTSKVTTLVKNHFLKYKTKIINSTKFSLMGNLVVSEQPGPSEVVHVKCSERTGEDSLPGCIRKGMAEHYGQSCVSLAGIFLLLRGKADVHIIPDYPEKPFNSMDEVEKWFQIFNVSAPLVCASVLHSYDPGYKLRIQHTHCYSDHDDAGHFYNDTTPKIAEYEGWFTAAEKIYRIDEI</sequence>
<evidence type="ECO:0000313" key="15">
    <source>
        <dbReference type="EMBL" id="EYB82786.1"/>
    </source>
</evidence>
<dbReference type="Pfam" id="PF01457">
    <property type="entry name" value="Peptidase_M8"/>
    <property type="match status" value="1"/>
</dbReference>
<dbReference type="GO" id="GO:0016788">
    <property type="term" value="F:hydrolase activity, acting on ester bonds"/>
    <property type="evidence" value="ECO:0007669"/>
    <property type="project" value="TreeGrafter"/>
</dbReference>
<protein>
    <recommendedName>
        <fullName evidence="10 13">Leishmanolysin-like peptidase</fullName>
        <ecNumber evidence="13">3.4.24.-</ecNumber>
    </recommendedName>
</protein>
<comment type="similarity">
    <text evidence="2 13">Belongs to the peptidase M8 family.</text>
</comment>
<evidence type="ECO:0000256" key="6">
    <source>
        <dbReference type="ARBA" id="ARBA00022801"/>
    </source>
</evidence>
<dbReference type="FunFam" id="3.90.132.10:FF:000001">
    <property type="entry name" value="leishmanolysin-like peptidase isoform X2"/>
    <property type="match status" value="1"/>
</dbReference>
<keyword evidence="16" id="KW-1185">Reference proteome</keyword>
<evidence type="ECO:0000256" key="1">
    <source>
        <dbReference type="ARBA" id="ARBA00004123"/>
    </source>
</evidence>
<dbReference type="PANTHER" id="PTHR13204">
    <property type="entry name" value="PTD012 PROTEIN"/>
    <property type="match status" value="1"/>
</dbReference>
<keyword evidence="6 13" id="KW-0378">Hydrolase</keyword>
<accession>A0A016RWU6</accession>
<evidence type="ECO:0000313" key="16">
    <source>
        <dbReference type="Proteomes" id="UP000024635"/>
    </source>
</evidence>
<feature type="binding site" evidence="12">
    <location>
        <position position="226"/>
    </location>
    <ligand>
        <name>Zn(2+)</name>
        <dbReference type="ChEBI" id="CHEBI:29105"/>
        <note>catalytic</note>
    </ligand>
</feature>
<dbReference type="EMBL" id="JARK01001687">
    <property type="protein sequence ID" value="EYB82786.1"/>
    <property type="molecule type" value="Genomic_DNA"/>
</dbReference>
<evidence type="ECO:0000259" key="14">
    <source>
        <dbReference type="SMART" id="SM01168"/>
    </source>
</evidence>
<feature type="active site" evidence="11">
    <location>
        <position position="223"/>
    </location>
</feature>
<dbReference type="PRINTS" id="PR00782">
    <property type="entry name" value="LSHMANOLYSIN"/>
</dbReference>
<dbReference type="GO" id="GO:0007155">
    <property type="term" value="P:cell adhesion"/>
    <property type="evidence" value="ECO:0007669"/>
    <property type="project" value="InterPro"/>
</dbReference>
<dbReference type="Pfam" id="PF08925">
    <property type="entry name" value="DUF1907"/>
    <property type="match status" value="1"/>
</dbReference>
<dbReference type="OrthoDB" id="5119241at2759"/>
<dbReference type="Gene3D" id="3.10.170.20">
    <property type="match status" value="1"/>
</dbReference>
<dbReference type="Gene3D" id="3.90.132.10">
    <property type="entry name" value="Leishmanolysin , domain 2"/>
    <property type="match status" value="1"/>
</dbReference>
<evidence type="ECO:0000256" key="13">
    <source>
        <dbReference type="RuleBase" id="RU366077"/>
    </source>
</evidence>
<evidence type="ECO:0000256" key="12">
    <source>
        <dbReference type="PIRSR" id="PIRSR601577-2"/>
    </source>
</evidence>
<proteinExistence type="inferred from homology"/>
<comment type="subunit">
    <text evidence="3">Monomer.</text>
</comment>
<keyword evidence="5 12" id="KW-0479">Metal-binding</keyword>
<keyword evidence="4 13" id="KW-0645">Protease</keyword>
<name>A0A016RWU6_9BILA</name>
<dbReference type="SUPFAM" id="SSF55486">
    <property type="entry name" value="Metalloproteases ('zincins'), catalytic domain"/>
    <property type="match status" value="1"/>
</dbReference>
<comment type="cofactor">
    <cofactor evidence="12 13">
        <name>Zn(2+)</name>
        <dbReference type="ChEBI" id="CHEBI:29105"/>
    </cofactor>
    <text evidence="12 13">Binds 1 zinc ion per subunit.</text>
</comment>
<dbReference type="GO" id="GO:0008270">
    <property type="term" value="F:zinc ion binding"/>
    <property type="evidence" value="ECO:0007669"/>
    <property type="project" value="TreeGrafter"/>
</dbReference>
<feature type="signal peptide" evidence="13">
    <location>
        <begin position="1"/>
        <end position="17"/>
    </location>
</feature>
<dbReference type="GO" id="GO:0004222">
    <property type="term" value="F:metalloendopeptidase activity"/>
    <property type="evidence" value="ECO:0007669"/>
    <property type="project" value="UniProtKB-UniRule"/>
</dbReference>
<dbReference type="GO" id="GO:0006508">
    <property type="term" value="P:proteolysis"/>
    <property type="evidence" value="ECO:0007669"/>
    <property type="project" value="UniProtKB-KW"/>
</dbReference>
<dbReference type="Proteomes" id="UP000024635">
    <property type="component" value="Unassembled WGS sequence"/>
</dbReference>
<keyword evidence="8 12" id="KW-0482">Metalloprotease</keyword>
<evidence type="ECO:0000256" key="8">
    <source>
        <dbReference type="ARBA" id="ARBA00023049"/>
    </source>
</evidence>
<dbReference type="GO" id="GO:0005634">
    <property type="term" value="C:nucleus"/>
    <property type="evidence" value="ECO:0007669"/>
    <property type="project" value="UniProtKB-SubCell"/>
</dbReference>
<keyword evidence="13" id="KW-0732">Signal</keyword>
<evidence type="ECO:0000256" key="9">
    <source>
        <dbReference type="ARBA" id="ARBA00023242"/>
    </source>
</evidence>
<comment type="caution">
    <text evidence="15">The sequence shown here is derived from an EMBL/GenBank/DDBJ whole genome shotgun (WGS) entry which is preliminary data.</text>
</comment>
<dbReference type="AlphaFoldDB" id="A0A016RWU6"/>
<dbReference type="CDD" id="cd17298">
    <property type="entry name" value="DUF1907"/>
    <property type="match status" value="1"/>
</dbReference>
<evidence type="ECO:0000256" key="5">
    <source>
        <dbReference type="ARBA" id="ARBA00022723"/>
    </source>
</evidence>
<reference evidence="16" key="1">
    <citation type="journal article" date="2015" name="Nat. Genet.">
        <title>The genome and transcriptome of the zoonotic hookworm Ancylostoma ceylanicum identify infection-specific gene families.</title>
        <authorList>
            <person name="Schwarz E.M."/>
            <person name="Hu Y."/>
            <person name="Antoshechkin I."/>
            <person name="Miller M.M."/>
            <person name="Sternberg P.W."/>
            <person name="Aroian R.V."/>
        </authorList>
    </citation>
    <scope>NUCLEOTIDE SEQUENCE</scope>
    <source>
        <strain evidence="16">HY135</strain>
    </source>
</reference>
<evidence type="ECO:0000256" key="7">
    <source>
        <dbReference type="ARBA" id="ARBA00022833"/>
    </source>
</evidence>
<evidence type="ECO:0000256" key="11">
    <source>
        <dbReference type="PIRSR" id="PIRSR601577-1"/>
    </source>
</evidence>
<dbReference type="Gene3D" id="2.10.55.10">
    <property type="entry name" value="Leishmanolysin domain 3"/>
    <property type="match status" value="1"/>
</dbReference>
<dbReference type="GO" id="GO:0016020">
    <property type="term" value="C:membrane"/>
    <property type="evidence" value="ECO:0007669"/>
    <property type="project" value="InterPro"/>
</dbReference>
<keyword evidence="7 12" id="KW-0862">Zinc</keyword>
<feature type="domain" description="DUF1907" evidence="14">
    <location>
        <begin position="569"/>
        <end position="845"/>
    </location>
</feature>
<evidence type="ECO:0000256" key="10">
    <source>
        <dbReference type="ARBA" id="ARBA00039717"/>
    </source>
</evidence>
<feature type="binding site" evidence="12">
    <location>
        <position position="315"/>
    </location>
    <ligand>
        <name>Zn(2+)</name>
        <dbReference type="ChEBI" id="CHEBI:29105"/>
        <note>catalytic</note>
    </ligand>
</feature>
<evidence type="ECO:0000256" key="2">
    <source>
        <dbReference type="ARBA" id="ARBA00005860"/>
    </source>
</evidence>
<feature type="chain" id="PRO_5023971748" description="Leishmanolysin-like peptidase" evidence="13">
    <location>
        <begin position="18"/>
        <end position="848"/>
    </location>
</feature>
<dbReference type="InterPro" id="IPR015021">
    <property type="entry name" value="C11orf54_DUF1907"/>
</dbReference>
<gene>
    <name evidence="15" type="primary">Acey_s0351.g3242</name>
    <name evidence="15" type="ORF">Y032_0351g3242</name>
</gene>
<dbReference type="PANTHER" id="PTHR13204:SF1">
    <property type="entry name" value="ESTER HYDROLASE C11ORF54"/>
    <property type="match status" value="1"/>
</dbReference>
<feature type="binding site" evidence="12">
    <location>
        <position position="222"/>
    </location>
    <ligand>
        <name>Zn(2+)</name>
        <dbReference type="ChEBI" id="CHEBI:29105"/>
        <note>catalytic</note>
    </ligand>
</feature>